<comment type="caution">
    <text evidence="3">The sequence shown here is derived from an EMBL/GenBank/DDBJ whole genome shotgun (WGS) entry which is preliminary data.</text>
</comment>
<sequence>MKNKINTINMHHNCHKFSQLLIDNYACSTCTCVDWLKNYKCSHTIAVAYRLNLVNFNDVFMDLPIKYDNY</sequence>
<evidence type="ECO:0000313" key="3">
    <source>
        <dbReference type="EMBL" id="RNA34504.1"/>
    </source>
</evidence>
<dbReference type="Proteomes" id="UP000276133">
    <property type="component" value="Unassembled WGS sequence"/>
</dbReference>
<keyword evidence="4" id="KW-1185">Reference proteome</keyword>
<feature type="domain" description="SWIM-type" evidence="2">
    <location>
        <begin position="15"/>
        <end position="52"/>
    </location>
</feature>
<evidence type="ECO:0000259" key="2">
    <source>
        <dbReference type="PROSITE" id="PS50966"/>
    </source>
</evidence>
<keyword evidence="1" id="KW-0479">Metal-binding</keyword>
<dbReference type="AlphaFoldDB" id="A0A3M7SF96"/>
<proteinExistence type="predicted"/>
<name>A0A3M7SF96_BRAPC</name>
<evidence type="ECO:0000313" key="4">
    <source>
        <dbReference type="Proteomes" id="UP000276133"/>
    </source>
</evidence>
<protein>
    <recommendedName>
        <fullName evidence="2">SWIM-type domain-containing protein</fullName>
    </recommendedName>
</protein>
<accession>A0A3M7SF96</accession>
<dbReference type="PROSITE" id="PS50966">
    <property type="entry name" value="ZF_SWIM"/>
    <property type="match status" value="1"/>
</dbReference>
<dbReference type="InterPro" id="IPR007527">
    <property type="entry name" value="Znf_SWIM"/>
</dbReference>
<keyword evidence="1" id="KW-0862">Zinc</keyword>
<evidence type="ECO:0000256" key="1">
    <source>
        <dbReference type="PROSITE-ProRule" id="PRU00325"/>
    </source>
</evidence>
<gene>
    <name evidence="3" type="ORF">BpHYR1_035818</name>
</gene>
<organism evidence="3 4">
    <name type="scientific">Brachionus plicatilis</name>
    <name type="common">Marine rotifer</name>
    <name type="synonym">Brachionus muelleri</name>
    <dbReference type="NCBI Taxonomy" id="10195"/>
    <lineage>
        <taxon>Eukaryota</taxon>
        <taxon>Metazoa</taxon>
        <taxon>Spiralia</taxon>
        <taxon>Gnathifera</taxon>
        <taxon>Rotifera</taxon>
        <taxon>Eurotatoria</taxon>
        <taxon>Monogononta</taxon>
        <taxon>Pseudotrocha</taxon>
        <taxon>Ploima</taxon>
        <taxon>Brachionidae</taxon>
        <taxon>Brachionus</taxon>
    </lineage>
</organism>
<dbReference type="Pfam" id="PF04434">
    <property type="entry name" value="SWIM"/>
    <property type="match status" value="1"/>
</dbReference>
<dbReference type="GO" id="GO:0008270">
    <property type="term" value="F:zinc ion binding"/>
    <property type="evidence" value="ECO:0007669"/>
    <property type="project" value="UniProtKB-KW"/>
</dbReference>
<dbReference type="EMBL" id="REGN01001465">
    <property type="protein sequence ID" value="RNA34504.1"/>
    <property type="molecule type" value="Genomic_DNA"/>
</dbReference>
<keyword evidence="1" id="KW-0863">Zinc-finger</keyword>
<reference evidence="3 4" key="1">
    <citation type="journal article" date="2018" name="Sci. Rep.">
        <title>Genomic signatures of local adaptation to the degree of environmental predictability in rotifers.</title>
        <authorList>
            <person name="Franch-Gras L."/>
            <person name="Hahn C."/>
            <person name="Garcia-Roger E.M."/>
            <person name="Carmona M.J."/>
            <person name="Serra M."/>
            <person name="Gomez A."/>
        </authorList>
    </citation>
    <scope>NUCLEOTIDE SEQUENCE [LARGE SCALE GENOMIC DNA]</scope>
    <source>
        <strain evidence="3">HYR1</strain>
    </source>
</reference>